<dbReference type="OrthoDB" id="73691at2759"/>
<accession>A0A0B1T0T6</accession>
<evidence type="ECO:0008006" key="3">
    <source>
        <dbReference type="Google" id="ProtNLM"/>
    </source>
</evidence>
<organism evidence="1 2">
    <name type="scientific">Oesophagostomum dentatum</name>
    <name type="common">Nodular worm</name>
    <dbReference type="NCBI Taxonomy" id="61180"/>
    <lineage>
        <taxon>Eukaryota</taxon>
        <taxon>Metazoa</taxon>
        <taxon>Ecdysozoa</taxon>
        <taxon>Nematoda</taxon>
        <taxon>Chromadorea</taxon>
        <taxon>Rhabditida</taxon>
        <taxon>Rhabditina</taxon>
        <taxon>Rhabditomorpha</taxon>
        <taxon>Strongyloidea</taxon>
        <taxon>Strongylidae</taxon>
        <taxon>Oesophagostomum</taxon>
    </lineage>
</organism>
<sequence length="69" mass="8247">MRQLDKLVAKNINSLSSRQLHFHLYIRRITDTCNTDAEMRRILESWLKFTRNLDDGAYLCAPVFFNKRT</sequence>
<reference evidence="1 2" key="1">
    <citation type="submission" date="2014-03" db="EMBL/GenBank/DDBJ databases">
        <title>Draft genome of the hookworm Oesophagostomum dentatum.</title>
        <authorList>
            <person name="Mitreva M."/>
        </authorList>
    </citation>
    <scope>NUCLEOTIDE SEQUENCE [LARGE SCALE GENOMIC DNA]</scope>
    <source>
        <strain evidence="1 2">OD-Hann</strain>
    </source>
</reference>
<proteinExistence type="predicted"/>
<name>A0A0B1T0T6_OESDE</name>
<evidence type="ECO:0000313" key="1">
    <source>
        <dbReference type="EMBL" id="KHJ89761.1"/>
    </source>
</evidence>
<gene>
    <name evidence="1" type="ORF">OESDEN_10407</name>
</gene>
<dbReference type="AlphaFoldDB" id="A0A0B1T0T6"/>
<keyword evidence="2" id="KW-1185">Reference proteome</keyword>
<dbReference type="Proteomes" id="UP000053660">
    <property type="component" value="Unassembled WGS sequence"/>
</dbReference>
<protein>
    <recommendedName>
        <fullName evidence="3">Letm1 RBD domain-containing protein</fullName>
    </recommendedName>
</protein>
<dbReference type="EMBL" id="KN553803">
    <property type="protein sequence ID" value="KHJ89761.1"/>
    <property type="molecule type" value="Genomic_DNA"/>
</dbReference>
<evidence type="ECO:0000313" key="2">
    <source>
        <dbReference type="Proteomes" id="UP000053660"/>
    </source>
</evidence>